<name>A0A5B7GNR9_PORTR</name>
<dbReference type="OrthoDB" id="6419989at2759"/>
<gene>
    <name evidence="1" type="ORF">E2C01_053171</name>
</gene>
<organism evidence="1 2">
    <name type="scientific">Portunus trituberculatus</name>
    <name type="common">Swimming crab</name>
    <name type="synonym">Neptunus trituberculatus</name>
    <dbReference type="NCBI Taxonomy" id="210409"/>
    <lineage>
        <taxon>Eukaryota</taxon>
        <taxon>Metazoa</taxon>
        <taxon>Ecdysozoa</taxon>
        <taxon>Arthropoda</taxon>
        <taxon>Crustacea</taxon>
        <taxon>Multicrustacea</taxon>
        <taxon>Malacostraca</taxon>
        <taxon>Eumalacostraca</taxon>
        <taxon>Eucarida</taxon>
        <taxon>Decapoda</taxon>
        <taxon>Pleocyemata</taxon>
        <taxon>Brachyura</taxon>
        <taxon>Eubrachyura</taxon>
        <taxon>Portunoidea</taxon>
        <taxon>Portunidae</taxon>
        <taxon>Portuninae</taxon>
        <taxon>Portunus</taxon>
    </lineage>
</organism>
<evidence type="ECO:0000313" key="2">
    <source>
        <dbReference type="Proteomes" id="UP000324222"/>
    </source>
</evidence>
<evidence type="ECO:0008006" key="3">
    <source>
        <dbReference type="Google" id="ProtNLM"/>
    </source>
</evidence>
<proteinExistence type="predicted"/>
<protein>
    <recommendedName>
        <fullName evidence="3">Ig-like domain-containing protein</fullName>
    </recommendedName>
</protein>
<evidence type="ECO:0000313" key="1">
    <source>
        <dbReference type="EMBL" id="MPC59156.1"/>
    </source>
</evidence>
<keyword evidence="2" id="KW-1185">Reference proteome</keyword>
<accession>A0A5B7GNR9</accession>
<dbReference type="AlphaFoldDB" id="A0A5B7GNR9"/>
<dbReference type="EMBL" id="VSRR010016312">
    <property type="protein sequence ID" value="MPC59156.1"/>
    <property type="molecule type" value="Genomic_DNA"/>
</dbReference>
<dbReference type="Proteomes" id="UP000324222">
    <property type="component" value="Unassembled WGS sequence"/>
</dbReference>
<comment type="caution">
    <text evidence="1">The sequence shown here is derived from an EMBL/GenBank/DDBJ whole genome shotgun (WGS) entry which is preliminary data.</text>
</comment>
<sequence>MWLIARSGLLTEEEEEEEDEEEEGSVAAALELLTVKVPAYAIRGGSAKLYCSYKLDDDASLYSLKWYKGDHQFYQYIPSNIISKNTFFLPGVDVDVSEVCFVWCGWMGGGKERIGEKR</sequence>
<dbReference type="PANTHER" id="PTHR21261">
    <property type="entry name" value="BEAT PROTEIN"/>
    <property type="match status" value="1"/>
</dbReference>
<dbReference type="PANTHER" id="PTHR21261:SF15">
    <property type="entry name" value="BEATEN PATH IIIA, ISOFORM D-RELATED"/>
    <property type="match status" value="1"/>
</dbReference>
<reference evidence="1 2" key="1">
    <citation type="submission" date="2019-05" db="EMBL/GenBank/DDBJ databases">
        <title>Another draft genome of Portunus trituberculatus and its Hox gene families provides insights of decapod evolution.</title>
        <authorList>
            <person name="Jeong J.-H."/>
            <person name="Song I."/>
            <person name="Kim S."/>
            <person name="Choi T."/>
            <person name="Kim D."/>
            <person name="Ryu S."/>
            <person name="Kim W."/>
        </authorList>
    </citation>
    <scope>NUCLEOTIDE SEQUENCE [LARGE SCALE GENOMIC DNA]</scope>
    <source>
        <tissue evidence="1">Muscle</tissue>
    </source>
</reference>